<feature type="compositionally biased region" description="Polar residues" evidence="1">
    <location>
        <begin position="124"/>
        <end position="133"/>
    </location>
</feature>
<feature type="compositionally biased region" description="Low complexity" evidence="1">
    <location>
        <begin position="100"/>
        <end position="112"/>
    </location>
</feature>
<organism evidence="2 3">
    <name type="scientific">Linnemannia elongata AG-77</name>
    <dbReference type="NCBI Taxonomy" id="1314771"/>
    <lineage>
        <taxon>Eukaryota</taxon>
        <taxon>Fungi</taxon>
        <taxon>Fungi incertae sedis</taxon>
        <taxon>Mucoromycota</taxon>
        <taxon>Mortierellomycotina</taxon>
        <taxon>Mortierellomycetes</taxon>
        <taxon>Mortierellales</taxon>
        <taxon>Mortierellaceae</taxon>
        <taxon>Linnemannia</taxon>
    </lineage>
</organism>
<evidence type="ECO:0000313" key="3">
    <source>
        <dbReference type="Proteomes" id="UP000078512"/>
    </source>
</evidence>
<dbReference type="OrthoDB" id="2429423at2759"/>
<feature type="compositionally biased region" description="Basic and acidic residues" evidence="1">
    <location>
        <begin position="150"/>
        <end position="175"/>
    </location>
</feature>
<proteinExistence type="predicted"/>
<gene>
    <name evidence="2" type="ORF">K457DRAFT_23005</name>
</gene>
<evidence type="ECO:0000256" key="1">
    <source>
        <dbReference type="SAM" id="MobiDB-lite"/>
    </source>
</evidence>
<evidence type="ECO:0000313" key="2">
    <source>
        <dbReference type="EMBL" id="OAQ25543.1"/>
    </source>
</evidence>
<name>A0A197JKP4_9FUNG</name>
<dbReference type="EMBL" id="KV442077">
    <property type="protein sequence ID" value="OAQ25543.1"/>
    <property type="molecule type" value="Genomic_DNA"/>
</dbReference>
<dbReference type="Proteomes" id="UP000078512">
    <property type="component" value="Unassembled WGS sequence"/>
</dbReference>
<feature type="region of interest" description="Disordered" evidence="1">
    <location>
        <begin position="85"/>
        <end position="175"/>
    </location>
</feature>
<protein>
    <submittedName>
        <fullName evidence="2">Uncharacterized protein</fullName>
    </submittedName>
</protein>
<accession>A0A197JKP4</accession>
<reference evidence="2 3" key="1">
    <citation type="submission" date="2016-05" db="EMBL/GenBank/DDBJ databases">
        <title>Genome sequencing reveals origins of a unique bacterial endosymbiosis in the earliest lineages of terrestrial Fungi.</title>
        <authorList>
            <consortium name="DOE Joint Genome Institute"/>
            <person name="Uehling J."/>
            <person name="Gryganskyi A."/>
            <person name="Hameed K."/>
            <person name="Tschaplinski T."/>
            <person name="Misztal P."/>
            <person name="Wu S."/>
            <person name="Desiro A."/>
            <person name="Vande Pol N."/>
            <person name="Du Z.-Y."/>
            <person name="Zienkiewicz A."/>
            <person name="Zienkiewicz K."/>
            <person name="Morin E."/>
            <person name="Tisserant E."/>
            <person name="Splivallo R."/>
            <person name="Hainaut M."/>
            <person name="Henrissat B."/>
            <person name="Ohm R."/>
            <person name="Kuo A."/>
            <person name="Yan J."/>
            <person name="Lipzen A."/>
            <person name="Nolan M."/>
            <person name="Labutti K."/>
            <person name="Barry K."/>
            <person name="Goldstein A."/>
            <person name="Labbe J."/>
            <person name="Schadt C."/>
            <person name="Tuskan G."/>
            <person name="Grigoriev I."/>
            <person name="Martin F."/>
            <person name="Vilgalys R."/>
            <person name="Bonito G."/>
        </authorList>
    </citation>
    <scope>NUCLEOTIDE SEQUENCE [LARGE SCALE GENOMIC DNA]</scope>
    <source>
        <strain evidence="2 3">AG-77</strain>
    </source>
</reference>
<sequence>MSYAPVFDYLFATAKPKPYAIFRAFIIAHDSQDLERFRLWVDRLLEDHVPLLNKPAFIKKHFIRALTEAKTAPLIVDQLAIPDEVRGARTLPSPSPPGSQQQQQQEQQREQQMTWTLQAHHGQPQAQLLSQAFQIAGPGLSSTHGQIPDAGRERGYGSAPDRRVVCGRGRERGGP</sequence>
<keyword evidence="3" id="KW-1185">Reference proteome</keyword>
<dbReference type="AlphaFoldDB" id="A0A197JKP4"/>